<dbReference type="PANTHER" id="PTHR11839">
    <property type="entry name" value="UDP/ADP-SUGAR PYROPHOSPHATASE"/>
    <property type="match status" value="1"/>
</dbReference>
<dbReference type="InterPro" id="IPR015797">
    <property type="entry name" value="NUDIX_hydrolase-like_dom_sf"/>
</dbReference>
<feature type="region of interest" description="Disordered" evidence="2">
    <location>
        <begin position="1"/>
        <end position="27"/>
    </location>
</feature>
<evidence type="ECO:0000313" key="4">
    <source>
        <dbReference type="EMBL" id="MFC6149721.1"/>
    </source>
</evidence>
<organism evidence="4 5">
    <name type="scientific">Mumia xiangluensis</name>
    <dbReference type="NCBI Taxonomy" id="1678900"/>
    <lineage>
        <taxon>Bacteria</taxon>
        <taxon>Bacillati</taxon>
        <taxon>Actinomycetota</taxon>
        <taxon>Actinomycetes</taxon>
        <taxon>Propionibacteriales</taxon>
        <taxon>Nocardioidaceae</taxon>
        <taxon>Mumia</taxon>
    </lineage>
</organism>
<proteinExistence type="predicted"/>
<comment type="caution">
    <text evidence="4">The sequence shown here is derived from an EMBL/GenBank/DDBJ whole genome shotgun (WGS) entry which is preliminary data.</text>
</comment>
<dbReference type="RefSeq" id="WP_205603014.1">
    <property type="nucleotide sequence ID" value="NZ_JBHSQL010000006.1"/>
</dbReference>
<dbReference type="PANTHER" id="PTHR11839:SF31">
    <property type="entry name" value="ADP-RIBOSE PYROPHOSPHATASE"/>
    <property type="match status" value="1"/>
</dbReference>
<dbReference type="Gene3D" id="3.90.79.10">
    <property type="entry name" value="Nucleoside Triphosphate Pyrophosphohydrolase"/>
    <property type="match status" value="1"/>
</dbReference>
<evidence type="ECO:0000256" key="1">
    <source>
        <dbReference type="ARBA" id="ARBA00022801"/>
    </source>
</evidence>
<sequence length="223" mass="23782">MSGSEPSSPEHLQHRRSPHPTLPGHVVAAGERVADRPESWPVRGSSTPYASPFIDVVVDEVEMPHGGTMRRTTVRHDAAVGVVVLDDDGRVLLLEQYRHPVGARLVELPAGLLDIAGEPAQDAAARELAEEADLVASRWDPLVSLRSSPGFTDERVEVFLARGLSAVAADARTDREDEEADMAAVWVPLEDAVAAVLDGRITNSLAVAGLLACHIRANEGTSA</sequence>
<feature type="domain" description="Nudix hydrolase" evidence="3">
    <location>
        <begin position="75"/>
        <end position="209"/>
    </location>
</feature>
<dbReference type="SUPFAM" id="SSF55811">
    <property type="entry name" value="Nudix"/>
    <property type="match status" value="1"/>
</dbReference>
<protein>
    <submittedName>
        <fullName evidence="4">NUDIX domain-containing protein</fullName>
    </submittedName>
</protein>
<dbReference type="CDD" id="cd24158">
    <property type="entry name" value="NUDIX_ADPRase_Rv1700"/>
    <property type="match status" value="1"/>
</dbReference>
<keyword evidence="5" id="KW-1185">Reference proteome</keyword>
<keyword evidence="1" id="KW-0378">Hydrolase</keyword>
<dbReference type="InterPro" id="IPR000086">
    <property type="entry name" value="NUDIX_hydrolase_dom"/>
</dbReference>
<dbReference type="EMBL" id="JBHSQL010000006">
    <property type="protein sequence ID" value="MFC6149721.1"/>
    <property type="molecule type" value="Genomic_DNA"/>
</dbReference>
<evidence type="ECO:0000259" key="3">
    <source>
        <dbReference type="PROSITE" id="PS51462"/>
    </source>
</evidence>
<name>A0ABW1QK43_9ACTN</name>
<accession>A0ABW1QK43</accession>
<evidence type="ECO:0000256" key="2">
    <source>
        <dbReference type="SAM" id="MobiDB-lite"/>
    </source>
</evidence>
<dbReference type="Proteomes" id="UP001596097">
    <property type="component" value="Unassembled WGS sequence"/>
</dbReference>
<evidence type="ECO:0000313" key="5">
    <source>
        <dbReference type="Proteomes" id="UP001596097"/>
    </source>
</evidence>
<reference evidence="5" key="1">
    <citation type="journal article" date="2019" name="Int. J. Syst. Evol. Microbiol.">
        <title>The Global Catalogue of Microorganisms (GCM) 10K type strain sequencing project: providing services to taxonomists for standard genome sequencing and annotation.</title>
        <authorList>
            <consortium name="The Broad Institute Genomics Platform"/>
            <consortium name="The Broad Institute Genome Sequencing Center for Infectious Disease"/>
            <person name="Wu L."/>
            <person name="Ma J."/>
        </authorList>
    </citation>
    <scope>NUCLEOTIDE SEQUENCE [LARGE SCALE GENOMIC DNA]</scope>
    <source>
        <strain evidence="5">CGMCC 4.7198</strain>
    </source>
</reference>
<dbReference type="Pfam" id="PF00293">
    <property type="entry name" value="NUDIX"/>
    <property type="match status" value="1"/>
</dbReference>
<dbReference type="PROSITE" id="PS51462">
    <property type="entry name" value="NUDIX"/>
    <property type="match status" value="1"/>
</dbReference>
<gene>
    <name evidence="4" type="ORF">ACFPYK_09965</name>
</gene>